<dbReference type="STRING" id="1302687.SAMN05444267_101442"/>
<dbReference type="EMBL" id="FRAV01000014">
    <property type="protein sequence ID" value="SHL22682.1"/>
    <property type="molecule type" value="Genomic_DNA"/>
</dbReference>
<evidence type="ECO:0000313" key="2">
    <source>
        <dbReference type="Proteomes" id="UP000184364"/>
    </source>
</evidence>
<dbReference type="AlphaFoldDB" id="A0A1M6YX92"/>
<dbReference type="Proteomes" id="UP000184364">
    <property type="component" value="Unassembled WGS sequence"/>
</dbReference>
<organism evidence="1 2">
    <name type="scientific">Chryseobacterium polytrichastri</name>
    <dbReference type="NCBI Taxonomy" id="1302687"/>
    <lineage>
        <taxon>Bacteria</taxon>
        <taxon>Pseudomonadati</taxon>
        <taxon>Bacteroidota</taxon>
        <taxon>Flavobacteriia</taxon>
        <taxon>Flavobacteriales</taxon>
        <taxon>Weeksellaceae</taxon>
        <taxon>Chryseobacterium group</taxon>
        <taxon>Chryseobacterium</taxon>
    </lineage>
</organism>
<name>A0A1M6YX92_9FLAO</name>
<accession>A0A1M6YX92</accession>
<keyword evidence="2" id="KW-1185">Reference proteome</keyword>
<reference evidence="2" key="1">
    <citation type="submission" date="2016-11" db="EMBL/GenBank/DDBJ databases">
        <authorList>
            <person name="Varghese N."/>
            <person name="Submissions S."/>
        </authorList>
    </citation>
    <scope>NUCLEOTIDE SEQUENCE [LARGE SCALE GENOMIC DNA]</scope>
    <source>
        <strain evidence="2">DSM 26899</strain>
    </source>
</reference>
<gene>
    <name evidence="1" type="ORF">SAMN05444267_101442</name>
</gene>
<protein>
    <submittedName>
        <fullName evidence="1">Uncharacterized protein</fullName>
    </submittedName>
</protein>
<sequence length="38" mass="4277">MHKNGGIQHIVNLSFVEINLTQDRKLVNSSRKLQLCAA</sequence>
<proteinExistence type="predicted"/>
<evidence type="ECO:0000313" key="1">
    <source>
        <dbReference type="EMBL" id="SHL22682.1"/>
    </source>
</evidence>